<gene>
    <name evidence="2" type="ORF">LITE_LOCUS41941</name>
</gene>
<feature type="compositionally biased region" description="Low complexity" evidence="1">
    <location>
        <begin position="47"/>
        <end position="59"/>
    </location>
</feature>
<feature type="region of interest" description="Disordered" evidence="1">
    <location>
        <begin position="1"/>
        <end position="22"/>
    </location>
</feature>
<dbReference type="Proteomes" id="UP001154282">
    <property type="component" value="Unassembled WGS sequence"/>
</dbReference>
<evidence type="ECO:0000313" key="2">
    <source>
        <dbReference type="EMBL" id="CAI0541060.1"/>
    </source>
</evidence>
<organism evidence="2 3">
    <name type="scientific">Linum tenue</name>
    <dbReference type="NCBI Taxonomy" id="586396"/>
    <lineage>
        <taxon>Eukaryota</taxon>
        <taxon>Viridiplantae</taxon>
        <taxon>Streptophyta</taxon>
        <taxon>Embryophyta</taxon>
        <taxon>Tracheophyta</taxon>
        <taxon>Spermatophyta</taxon>
        <taxon>Magnoliopsida</taxon>
        <taxon>eudicotyledons</taxon>
        <taxon>Gunneridae</taxon>
        <taxon>Pentapetalae</taxon>
        <taxon>rosids</taxon>
        <taxon>fabids</taxon>
        <taxon>Malpighiales</taxon>
        <taxon>Linaceae</taxon>
        <taxon>Linum</taxon>
    </lineage>
</organism>
<comment type="caution">
    <text evidence="2">The sequence shown here is derived from an EMBL/GenBank/DDBJ whole genome shotgun (WGS) entry which is preliminary data.</text>
</comment>
<accession>A0AAV0Q6C9</accession>
<proteinExistence type="predicted"/>
<feature type="region of interest" description="Disordered" evidence="1">
    <location>
        <begin position="47"/>
        <end position="66"/>
    </location>
</feature>
<keyword evidence="3" id="KW-1185">Reference proteome</keyword>
<protein>
    <submittedName>
        <fullName evidence="2">Uncharacterized protein</fullName>
    </submittedName>
</protein>
<dbReference type="AlphaFoldDB" id="A0AAV0Q6C9"/>
<name>A0AAV0Q6C9_9ROSI</name>
<reference evidence="2" key="1">
    <citation type="submission" date="2022-08" db="EMBL/GenBank/DDBJ databases">
        <authorList>
            <person name="Gutierrez-Valencia J."/>
        </authorList>
    </citation>
    <scope>NUCLEOTIDE SEQUENCE</scope>
</reference>
<evidence type="ECO:0000313" key="3">
    <source>
        <dbReference type="Proteomes" id="UP001154282"/>
    </source>
</evidence>
<evidence type="ECO:0000256" key="1">
    <source>
        <dbReference type="SAM" id="MobiDB-lite"/>
    </source>
</evidence>
<sequence length="134" mass="14349">MSNQPSAACPHPHPFPILSDRRRTANISPQSTPLELQQLAAQLPLASVQQFPAPDQPTTASPPTPTSKALLLLGLPVSLPPNYGANSSLRGETAHFSELPVWESPGCDPIRVWHLLYISFFCSPLVGNGGSIFS</sequence>
<dbReference type="EMBL" id="CAMGYJ010000009">
    <property type="protein sequence ID" value="CAI0541060.1"/>
    <property type="molecule type" value="Genomic_DNA"/>
</dbReference>